<evidence type="ECO:0000313" key="1">
    <source>
        <dbReference type="EMBL" id="QHT96630.1"/>
    </source>
</evidence>
<dbReference type="InterPro" id="IPR036770">
    <property type="entry name" value="Ankyrin_rpt-contain_sf"/>
</dbReference>
<dbReference type="InterPro" id="IPR052050">
    <property type="entry name" value="SecEffector_AnkRepeat"/>
</dbReference>
<dbReference type="SUPFAM" id="SSF140860">
    <property type="entry name" value="Pseudo ankyrin repeat-like"/>
    <property type="match status" value="1"/>
</dbReference>
<dbReference type="AlphaFoldDB" id="A0A6C0IVR0"/>
<dbReference type="Pfam" id="PF13637">
    <property type="entry name" value="Ank_4"/>
    <property type="match status" value="1"/>
</dbReference>
<accession>A0A6C0IVR0</accession>
<reference evidence="1" key="1">
    <citation type="journal article" date="2020" name="Nature">
        <title>Giant virus diversity and host interactions through global metagenomics.</title>
        <authorList>
            <person name="Schulz F."/>
            <person name="Roux S."/>
            <person name="Paez-Espino D."/>
            <person name="Jungbluth S."/>
            <person name="Walsh D.A."/>
            <person name="Denef V.J."/>
            <person name="McMahon K.D."/>
            <person name="Konstantinidis K.T."/>
            <person name="Eloe-Fadrosh E.A."/>
            <person name="Kyrpides N.C."/>
            <person name="Woyke T."/>
        </authorList>
    </citation>
    <scope>NUCLEOTIDE SEQUENCE</scope>
    <source>
        <strain evidence="1">GVMAG-M-3300024302-11</strain>
    </source>
</reference>
<protein>
    <submittedName>
        <fullName evidence="1">Uncharacterized protein</fullName>
    </submittedName>
</protein>
<name>A0A6C0IVR0_9ZZZZ</name>
<dbReference type="Gene3D" id="1.25.40.20">
    <property type="entry name" value="Ankyrin repeat-containing domain"/>
    <property type="match status" value="1"/>
</dbReference>
<organism evidence="1">
    <name type="scientific">viral metagenome</name>
    <dbReference type="NCBI Taxonomy" id="1070528"/>
    <lineage>
        <taxon>unclassified sequences</taxon>
        <taxon>metagenomes</taxon>
        <taxon>organismal metagenomes</taxon>
    </lineage>
</organism>
<dbReference type="PANTHER" id="PTHR46586">
    <property type="entry name" value="ANKYRIN REPEAT-CONTAINING PROTEIN"/>
    <property type="match status" value="1"/>
</dbReference>
<dbReference type="InterPro" id="IPR002110">
    <property type="entry name" value="Ankyrin_rpt"/>
</dbReference>
<dbReference type="EMBL" id="MN740260">
    <property type="protein sequence ID" value="QHT96630.1"/>
    <property type="molecule type" value="Genomic_DNA"/>
</dbReference>
<proteinExistence type="predicted"/>
<dbReference type="PANTHER" id="PTHR46586:SF3">
    <property type="entry name" value="ANKYRIN REPEAT-CONTAINING PROTEIN"/>
    <property type="match status" value="1"/>
</dbReference>
<sequence>MKVKDLNLENIKWNLTKKNIPKKLNISQETFDDFNNRKITPCNINKIIKLCVYIKIDNLEKFILDNSLPTDDNYIISDEYKEIIKLPNFMESDSYLENKNSYYMRTPNYKPKYYNLCVKAVEKDMIQWLKWGSVNNYGWFNGSIINHLINISIINNSTKTLIYLSETFDGSYQLDLMSIRYAASYGHLDILRYLVKNKFQYDWKACKYAVEGGHVECLKFLHEIGCKLNDSISTHAIKYGNLECIKYLYQNNCPFVYDSIILATRYERLSILKYILSNNLFIDRDLAAKILFNNNKKDYEDNYFYPMLILICKESIQVGNLECLKEIYENYNVNLIISSSILQNTRNIKLLQYLHKNNLIKDDGLSYFLSSSCSKDFEFIIYFVDNKLAGYEKFLSNNFVEKIKKRLKWGFNNFEIFLESKHYRNKLNL</sequence>